<name>A0A068S843_9FUNG</name>
<dbReference type="InterPro" id="IPR002168">
    <property type="entry name" value="Lipase_GDXG_HIS_AS"/>
</dbReference>
<protein>
    <submittedName>
        <fullName evidence="4">Lipase</fullName>
    </submittedName>
</protein>
<dbReference type="SUPFAM" id="SSF53474">
    <property type="entry name" value="alpha/beta-Hydrolases"/>
    <property type="match status" value="1"/>
</dbReference>
<dbReference type="PANTHER" id="PTHR48081">
    <property type="entry name" value="AB HYDROLASE SUPERFAMILY PROTEIN C4A8.06C"/>
    <property type="match status" value="1"/>
</dbReference>
<dbReference type="OrthoDB" id="408631at2759"/>
<dbReference type="Proteomes" id="UP000027586">
    <property type="component" value="Unassembled WGS sequence"/>
</dbReference>
<dbReference type="InterPro" id="IPR050300">
    <property type="entry name" value="GDXG_lipolytic_enzyme"/>
</dbReference>
<feature type="domain" description="Alpha/beta hydrolase fold-3" evidence="3">
    <location>
        <begin position="78"/>
        <end position="288"/>
    </location>
</feature>
<dbReference type="GO" id="GO:0016787">
    <property type="term" value="F:hydrolase activity"/>
    <property type="evidence" value="ECO:0007669"/>
    <property type="project" value="UniProtKB-KW"/>
</dbReference>
<evidence type="ECO:0000256" key="1">
    <source>
        <dbReference type="ARBA" id="ARBA00010515"/>
    </source>
</evidence>
<keyword evidence="2" id="KW-0378">Hydrolase</keyword>
<accession>A0A068S843</accession>
<dbReference type="InterPro" id="IPR013094">
    <property type="entry name" value="AB_hydrolase_3"/>
</dbReference>
<comment type="similarity">
    <text evidence="1">Belongs to the 'GDXG' lipolytic enzyme family.</text>
</comment>
<dbReference type="AlphaFoldDB" id="A0A068S843"/>
<proteinExistence type="inferred from homology"/>
<evidence type="ECO:0000313" key="5">
    <source>
        <dbReference type="Proteomes" id="UP000027586"/>
    </source>
</evidence>
<evidence type="ECO:0000259" key="3">
    <source>
        <dbReference type="Pfam" id="PF07859"/>
    </source>
</evidence>
<dbReference type="PANTHER" id="PTHR48081:SF8">
    <property type="entry name" value="ALPHA_BETA HYDROLASE FOLD-3 DOMAIN-CONTAINING PROTEIN-RELATED"/>
    <property type="match status" value="1"/>
</dbReference>
<dbReference type="STRING" id="1263082.A0A068S843"/>
<dbReference type="PROSITE" id="PS01173">
    <property type="entry name" value="LIPASE_GDXG_HIS"/>
    <property type="match status" value="1"/>
</dbReference>
<sequence length="318" mass="35191">MPVQLEPFLEKFLKERPAFDATQFPPEVIRQGERFDLSTLNLPPVLEEQKVIPTRAGGTVSLTITRPVGSENETLPVILFLHGGGWVIGSDNTHSPIRCELTTRAHAVVVFVNYSLSPEVRFPVAIEECYDALEWVLKNGASINVDPSTLAVAGDSAGGNLSTVMCLLAKQRGLKDAIKLAILIYPVTDADFDTGSYNEFHEGYFLTRKVMKWFWDHYLPDEEERRKNILACPLHATLDDLRGLPRTLVITAEADVLRDEGEDYARKLMAAGVPVVTTRYLGMIHGVYNIGLLSPSAISAIDQMVGELKSVWAGKNKL</sequence>
<evidence type="ECO:0000256" key="2">
    <source>
        <dbReference type="ARBA" id="ARBA00022801"/>
    </source>
</evidence>
<keyword evidence="5" id="KW-1185">Reference proteome</keyword>
<organism evidence="4 5">
    <name type="scientific">Lichtheimia corymbifera JMRC:FSU:9682</name>
    <dbReference type="NCBI Taxonomy" id="1263082"/>
    <lineage>
        <taxon>Eukaryota</taxon>
        <taxon>Fungi</taxon>
        <taxon>Fungi incertae sedis</taxon>
        <taxon>Mucoromycota</taxon>
        <taxon>Mucoromycotina</taxon>
        <taxon>Mucoromycetes</taxon>
        <taxon>Mucorales</taxon>
        <taxon>Lichtheimiaceae</taxon>
        <taxon>Lichtheimia</taxon>
    </lineage>
</organism>
<dbReference type="InterPro" id="IPR029058">
    <property type="entry name" value="AB_hydrolase_fold"/>
</dbReference>
<dbReference type="ESTHER" id="9fung-a0a068s843">
    <property type="family name" value="Hormone-sensitive_lipase_like"/>
</dbReference>
<dbReference type="VEuPathDB" id="FungiDB:LCOR_09319.1"/>
<gene>
    <name evidence="4" type="ORF">LCOR_09319.1</name>
</gene>
<comment type="caution">
    <text evidence="4">The sequence shown here is derived from an EMBL/GenBank/DDBJ whole genome shotgun (WGS) entry which is preliminary data.</text>
</comment>
<evidence type="ECO:0000313" key="4">
    <source>
        <dbReference type="EMBL" id="CDH58459.1"/>
    </source>
</evidence>
<reference evidence="4" key="1">
    <citation type="submission" date="2013-08" db="EMBL/GenBank/DDBJ databases">
        <title>Gene expansion shapes genome architecture in the human pathogen Lichtheimia corymbifera: an evolutionary genomics analysis in the ancient terrestrial Mucorales (Mucoromycotina).</title>
        <authorList>
            <person name="Schwartze V.U."/>
            <person name="Winter S."/>
            <person name="Shelest E."/>
            <person name="Marcet-Houben M."/>
            <person name="Horn F."/>
            <person name="Wehner S."/>
            <person name="Hoffmann K."/>
            <person name="Riege K."/>
            <person name="Sammeth M."/>
            <person name="Nowrousian M."/>
            <person name="Valiante V."/>
            <person name="Linde J."/>
            <person name="Jacobsen I.D."/>
            <person name="Marz M."/>
            <person name="Brakhage A.A."/>
            <person name="Gabaldon T."/>
            <person name="Bocker S."/>
            <person name="Voigt K."/>
        </authorList>
    </citation>
    <scope>NUCLEOTIDE SEQUENCE [LARGE SCALE GENOMIC DNA]</scope>
    <source>
        <strain evidence="4">FSU 9682</strain>
    </source>
</reference>
<dbReference type="Pfam" id="PF07859">
    <property type="entry name" value="Abhydrolase_3"/>
    <property type="match status" value="1"/>
</dbReference>
<dbReference type="EMBL" id="CBTN010000057">
    <property type="protein sequence ID" value="CDH58459.1"/>
    <property type="molecule type" value="Genomic_DNA"/>
</dbReference>
<dbReference type="Gene3D" id="3.40.50.1820">
    <property type="entry name" value="alpha/beta hydrolase"/>
    <property type="match status" value="1"/>
</dbReference>